<protein>
    <submittedName>
        <fullName evidence="1">Uncharacterized protein</fullName>
    </submittedName>
</protein>
<proteinExistence type="predicted"/>
<organism evidence="1 2">
    <name type="scientific">Panicum miliaceum</name>
    <name type="common">Proso millet</name>
    <name type="synonym">Broomcorn millet</name>
    <dbReference type="NCBI Taxonomy" id="4540"/>
    <lineage>
        <taxon>Eukaryota</taxon>
        <taxon>Viridiplantae</taxon>
        <taxon>Streptophyta</taxon>
        <taxon>Embryophyta</taxon>
        <taxon>Tracheophyta</taxon>
        <taxon>Spermatophyta</taxon>
        <taxon>Magnoliopsida</taxon>
        <taxon>Liliopsida</taxon>
        <taxon>Poales</taxon>
        <taxon>Poaceae</taxon>
        <taxon>PACMAD clade</taxon>
        <taxon>Panicoideae</taxon>
        <taxon>Panicodae</taxon>
        <taxon>Paniceae</taxon>
        <taxon>Panicinae</taxon>
        <taxon>Panicum</taxon>
        <taxon>Panicum sect. Panicum</taxon>
    </lineage>
</organism>
<reference evidence="2" key="1">
    <citation type="journal article" date="2019" name="Nat. Commun.">
        <title>The genome of broomcorn millet.</title>
        <authorList>
            <person name="Zou C."/>
            <person name="Miki D."/>
            <person name="Li D."/>
            <person name="Tang Q."/>
            <person name="Xiao L."/>
            <person name="Rajput S."/>
            <person name="Deng P."/>
            <person name="Jia W."/>
            <person name="Huang R."/>
            <person name="Zhang M."/>
            <person name="Sun Y."/>
            <person name="Hu J."/>
            <person name="Fu X."/>
            <person name="Schnable P.S."/>
            <person name="Li F."/>
            <person name="Zhang H."/>
            <person name="Feng B."/>
            <person name="Zhu X."/>
            <person name="Liu R."/>
            <person name="Schnable J.C."/>
            <person name="Zhu J.-K."/>
            <person name="Zhang H."/>
        </authorList>
    </citation>
    <scope>NUCLEOTIDE SEQUENCE [LARGE SCALE GENOMIC DNA]</scope>
</reference>
<accession>A0A3L6Q2W0</accession>
<dbReference type="AlphaFoldDB" id="A0A3L6Q2W0"/>
<sequence length="196" mass="21663">MIHGQIMHYWITHKRNIHRIHELPSPLPIEGQPRRARALAHVPAASGRLACTAPSRLTGRLRRAWPPRLGVEAPRAGNQRFACTRRAASPGAWSPRLGVEAPRAGDQRFACAAPSRLTGRLATAPPREAPRAEGQRLASATPSHLTMRLHSHTRPQHLRLDACGRRPERLREGERETGVHAAVCGIEKIRPGCVRV</sequence>
<comment type="caution">
    <text evidence="1">The sequence shown here is derived from an EMBL/GenBank/DDBJ whole genome shotgun (WGS) entry which is preliminary data.</text>
</comment>
<evidence type="ECO:0000313" key="1">
    <source>
        <dbReference type="EMBL" id="RLM70292.1"/>
    </source>
</evidence>
<name>A0A3L6Q2W0_PANMI</name>
<keyword evidence="2" id="KW-1185">Reference proteome</keyword>
<dbReference type="Proteomes" id="UP000275267">
    <property type="component" value="Unassembled WGS sequence"/>
</dbReference>
<dbReference type="EMBL" id="PQIB02000014">
    <property type="protein sequence ID" value="RLM70292.1"/>
    <property type="molecule type" value="Genomic_DNA"/>
</dbReference>
<evidence type="ECO:0000313" key="2">
    <source>
        <dbReference type="Proteomes" id="UP000275267"/>
    </source>
</evidence>
<gene>
    <name evidence="1" type="ORF">C2845_PM17G03950</name>
</gene>